<dbReference type="RefSeq" id="XP_004830551.1">
    <property type="nucleotide sequence ID" value="XM_004830494.1"/>
</dbReference>
<dbReference type="GeneID" id="15805835"/>
<dbReference type="STRING" id="1537102.L0AZB7"/>
<accession>L0AZB7</accession>
<gene>
    <name evidence="1" type="ORF">BEWA_002920</name>
</gene>
<dbReference type="Proteomes" id="UP000031512">
    <property type="component" value="Chromosome 3"/>
</dbReference>
<dbReference type="KEGG" id="beq:BEWA_002920"/>
<dbReference type="eggNOG" id="ENOG502SBV0">
    <property type="taxonomic scope" value="Eukaryota"/>
</dbReference>
<dbReference type="VEuPathDB" id="PiroplasmaDB:BEWA_002920"/>
<protein>
    <submittedName>
        <fullName evidence="1">Uncharacterized protein</fullName>
    </submittedName>
</protein>
<reference evidence="1 2" key="1">
    <citation type="journal article" date="2012" name="BMC Genomics">
        <title>Comparative genomic analysis and phylogenetic position of Theileria equi.</title>
        <authorList>
            <person name="Kappmeyer L.S."/>
            <person name="Thiagarajan M."/>
            <person name="Herndon D.R."/>
            <person name="Ramsay J.D."/>
            <person name="Caler E."/>
            <person name="Djikeng A."/>
            <person name="Gillespie J.J."/>
            <person name="Lau A.O."/>
            <person name="Roalson E.H."/>
            <person name="Silva J.C."/>
            <person name="Silva M.G."/>
            <person name="Suarez C.E."/>
            <person name="Ueti M.W."/>
            <person name="Nene V.M."/>
            <person name="Mealey R.H."/>
            <person name="Knowles D.P."/>
            <person name="Brayton K.A."/>
        </authorList>
    </citation>
    <scope>NUCLEOTIDE SEQUENCE [LARGE SCALE GENOMIC DNA]</scope>
    <source>
        <strain evidence="1 2">WA</strain>
    </source>
</reference>
<evidence type="ECO:0000313" key="2">
    <source>
        <dbReference type="Proteomes" id="UP000031512"/>
    </source>
</evidence>
<organism evidence="1 2">
    <name type="scientific">Theileria equi strain WA</name>
    <dbReference type="NCBI Taxonomy" id="1537102"/>
    <lineage>
        <taxon>Eukaryota</taxon>
        <taxon>Sar</taxon>
        <taxon>Alveolata</taxon>
        <taxon>Apicomplexa</taxon>
        <taxon>Aconoidasida</taxon>
        <taxon>Piroplasmida</taxon>
        <taxon>Theileriidae</taxon>
        <taxon>Theileria</taxon>
    </lineage>
</organism>
<dbReference type="AlphaFoldDB" id="L0AZB7"/>
<proteinExistence type="predicted"/>
<sequence>MNVKSQLCLLFIAKCSNGPHLHKLRGKTQNEGIYASSCLEGPADSDAPGKDSSNLSIEEQLRELEEEKAVYNRLQRMVRRSADMELPKTTVTTQSVYPPVDMDRVKPLETPSANLSYKPIRPEMNANTTEEFLPSVIQMPVCKNVEGIKTSFKIKDYTQDDKKPMDVWLVEVNNRRAARGLPKVTPDDEEYKKELEEVMKEKEEKWKDLFKFPDPDEIEKTFYRNLKRNSKGYAIFKKEDIDKFSYEEVKEELRNRGFRTAGDEEMVRERLEMALEEEDDEWRYKHIVSQPLNKDNQNLSKYARDRLANIDRMLNVIEETGYGGDLAMMLTRLRMRTELIEFREDPVGYLNLDIEEDTEDLSDAEIEKIKNAPVIYDTYFFNEMNKPETQLPDLIRPTFNLQEDTRHSVPNRTQMDEPEIAEMKKQYLTIAGGIHEQTLPEIAERFEVPVNFLGDACCRLGAHAPVSKELPLRALISYSAIWDLLQFLNIADGMEVELLYAPFEMEEIAKRLEVDIEDIIAACEALEIKLPFEMETRLNLHCLAAVEIVIKKWKREKEKDKEPVVVE</sequence>
<dbReference type="OrthoDB" id="361763at2759"/>
<keyword evidence="2" id="KW-1185">Reference proteome</keyword>
<name>L0AZB7_THEEQ</name>
<dbReference type="EMBL" id="CP001670">
    <property type="protein sequence ID" value="AFZ80885.1"/>
    <property type="molecule type" value="Genomic_DNA"/>
</dbReference>
<evidence type="ECO:0000313" key="1">
    <source>
        <dbReference type="EMBL" id="AFZ80885.1"/>
    </source>
</evidence>